<feature type="non-terminal residue" evidence="2">
    <location>
        <position position="1"/>
    </location>
</feature>
<dbReference type="EMBL" id="MPDP01000293">
    <property type="protein sequence ID" value="KAK1453015.1"/>
    <property type="molecule type" value="Genomic_DNA"/>
</dbReference>
<organism evidence="2 3">
    <name type="scientific">Colletotrichum cuscutae</name>
    <dbReference type="NCBI Taxonomy" id="1209917"/>
    <lineage>
        <taxon>Eukaryota</taxon>
        <taxon>Fungi</taxon>
        <taxon>Dikarya</taxon>
        <taxon>Ascomycota</taxon>
        <taxon>Pezizomycotina</taxon>
        <taxon>Sordariomycetes</taxon>
        <taxon>Hypocreomycetidae</taxon>
        <taxon>Glomerellales</taxon>
        <taxon>Glomerellaceae</taxon>
        <taxon>Colletotrichum</taxon>
        <taxon>Colletotrichum acutatum species complex</taxon>
    </lineage>
</organism>
<evidence type="ECO:0000313" key="2">
    <source>
        <dbReference type="EMBL" id="KAK1453015.1"/>
    </source>
</evidence>
<keyword evidence="3" id="KW-1185">Reference proteome</keyword>
<protein>
    <recommendedName>
        <fullName evidence="4">C2H2-type domain-containing protein</fullName>
    </recommendedName>
</protein>
<accession>A0AAI9UBK5</accession>
<feature type="compositionally biased region" description="Basic and acidic residues" evidence="1">
    <location>
        <begin position="483"/>
        <end position="493"/>
    </location>
</feature>
<reference evidence="2" key="1">
    <citation type="submission" date="2016-11" db="EMBL/GenBank/DDBJ databases">
        <title>The genome sequence of Colletotrichum cuscutae.</title>
        <authorList>
            <person name="Baroncelli R."/>
        </authorList>
    </citation>
    <scope>NUCLEOTIDE SEQUENCE</scope>
    <source>
        <strain evidence="2">IMI 304802</strain>
    </source>
</reference>
<feature type="region of interest" description="Disordered" evidence="1">
    <location>
        <begin position="845"/>
        <end position="891"/>
    </location>
</feature>
<feature type="compositionally biased region" description="Acidic residues" evidence="1">
    <location>
        <begin position="625"/>
        <end position="634"/>
    </location>
</feature>
<feature type="region of interest" description="Disordered" evidence="1">
    <location>
        <begin position="475"/>
        <end position="542"/>
    </location>
</feature>
<dbReference type="PANTHER" id="PTHR38166:SF1">
    <property type="entry name" value="C2H2-TYPE DOMAIN-CONTAINING PROTEIN"/>
    <property type="match status" value="1"/>
</dbReference>
<feature type="compositionally biased region" description="Pro residues" evidence="1">
    <location>
        <begin position="860"/>
        <end position="870"/>
    </location>
</feature>
<feature type="region of interest" description="Disordered" evidence="1">
    <location>
        <begin position="407"/>
        <end position="438"/>
    </location>
</feature>
<proteinExistence type="predicted"/>
<comment type="caution">
    <text evidence="2">The sequence shown here is derived from an EMBL/GenBank/DDBJ whole genome shotgun (WGS) entry which is preliminary data.</text>
</comment>
<feature type="region of interest" description="Disordered" evidence="1">
    <location>
        <begin position="573"/>
        <end position="644"/>
    </location>
</feature>
<dbReference type="Gene3D" id="3.30.160.60">
    <property type="entry name" value="Classic Zinc Finger"/>
    <property type="match status" value="1"/>
</dbReference>
<sequence length="967" mass="110561">DPTAIRGSLLFIQHLSISSCHIFSIETYSQSVAFFCSKTVWRIMEINPVELAMLPPGELRMHVDTILEHEKQPLLEFYRSHTVNEVLRHLRILYGFSVPRRKLIYKLGIWGASKYITRDEEKLSSLLSQHIQDLVQTGSLFAGSLTKGYHLFKWANEADQIINDRYSPITPSFSTKLLEDLEELITDEHPQLMNVVFCVWEGMTRTKFNNTASRYFIPQVYGLCQKLLGEDNPITKTFDCLQLGDFKPEECLDLLELLLVKLFAQKSESLGPNFETKAYQVISSESRKTALVFWTRRSPALKLNLGKVEMSDSLSESSLRIASRRTTRGNFYSNSRVSDNLPIRRLRMKNDGKEGRRSRMVPRIFPWNISTEKWLSESSHGQPSTGLQPPLNIFVSPNSAENISSANLVRSQTQSSSIEPSNEPDTEDSWPPQKAGYVSPPVLEHLRQSSTNTFQYNPSRGSSEGRNLDVLELSGNQTSDCQTPDHEPPDYRSKTQSTWSPHENERQVAVNESSVSQYGDSDITSDSTADEQQQQMRAREAERRQIVQTVMDAFIHDLDSHLEDITSSFIAIKEEDAGEPTQVSPQAEGSTMRERSQMPRKRRKSCNGKQGIGGWRDQGKSGDKDECDESDNEEDGGKKRTHKVPRCRDEMGGILFACPFFKWNPLAYVRKKECSGPGWESVHRLKEHLYRRHERPPFQCSRCCKWFDKQSALDWHLRVDQLCEIINESDLSREFKFGPDAKSRLKVKSSLKQTEAERWKAVYRILFDVREDEIPTPYYDHDIMALGREESWKEYARREIMILLRQRIEAEVEERFANVGPELIAGLRGIVHDLELTMRRNFERRQEEARNLNRRGSPSMTPPPPPPLPMPLAALDESSTNTARTPGNDEGEVAAVPQTVLNTDNNLAGHLSLDDSQQEVHSARSEATGMDTQNWRFLEGEEPLDPSLLDADFDFDFLNYDGGNSMF</sequence>
<evidence type="ECO:0000313" key="3">
    <source>
        <dbReference type="Proteomes" id="UP001239213"/>
    </source>
</evidence>
<feature type="compositionally biased region" description="Polar residues" evidence="1">
    <location>
        <begin position="407"/>
        <end position="420"/>
    </location>
</feature>
<dbReference type="AlphaFoldDB" id="A0AAI9UBK5"/>
<feature type="compositionally biased region" description="Polar residues" evidence="1">
    <location>
        <begin position="510"/>
        <end position="527"/>
    </location>
</feature>
<gene>
    <name evidence="2" type="ORF">CCUS01_02032</name>
</gene>
<name>A0AAI9UBK5_9PEZI</name>
<dbReference type="Proteomes" id="UP001239213">
    <property type="component" value="Unassembled WGS sequence"/>
</dbReference>
<dbReference type="PANTHER" id="PTHR38166">
    <property type="entry name" value="C2H2-TYPE DOMAIN-CONTAINING PROTEIN-RELATED"/>
    <property type="match status" value="1"/>
</dbReference>
<evidence type="ECO:0000256" key="1">
    <source>
        <dbReference type="SAM" id="MobiDB-lite"/>
    </source>
</evidence>
<evidence type="ECO:0008006" key="4">
    <source>
        <dbReference type="Google" id="ProtNLM"/>
    </source>
</evidence>